<feature type="compositionally biased region" description="Polar residues" evidence="1">
    <location>
        <begin position="28"/>
        <end position="49"/>
    </location>
</feature>
<organism evidence="2 3">
    <name type="scientific">Portunus trituberculatus</name>
    <name type="common">Swimming crab</name>
    <name type="synonym">Neptunus trituberculatus</name>
    <dbReference type="NCBI Taxonomy" id="210409"/>
    <lineage>
        <taxon>Eukaryota</taxon>
        <taxon>Metazoa</taxon>
        <taxon>Ecdysozoa</taxon>
        <taxon>Arthropoda</taxon>
        <taxon>Crustacea</taxon>
        <taxon>Multicrustacea</taxon>
        <taxon>Malacostraca</taxon>
        <taxon>Eumalacostraca</taxon>
        <taxon>Eucarida</taxon>
        <taxon>Decapoda</taxon>
        <taxon>Pleocyemata</taxon>
        <taxon>Brachyura</taxon>
        <taxon>Eubrachyura</taxon>
        <taxon>Portunoidea</taxon>
        <taxon>Portunidae</taxon>
        <taxon>Portuninae</taxon>
        <taxon>Portunus</taxon>
    </lineage>
</organism>
<dbReference type="Proteomes" id="UP000324222">
    <property type="component" value="Unassembled WGS sequence"/>
</dbReference>
<dbReference type="EMBL" id="VSRR010008753">
    <property type="protein sequence ID" value="MPC49241.1"/>
    <property type="molecule type" value="Genomic_DNA"/>
</dbReference>
<accession>A0A5B7FP64</accession>
<reference evidence="2 3" key="1">
    <citation type="submission" date="2019-05" db="EMBL/GenBank/DDBJ databases">
        <title>Another draft genome of Portunus trituberculatus and its Hox gene families provides insights of decapod evolution.</title>
        <authorList>
            <person name="Jeong J.-H."/>
            <person name="Song I."/>
            <person name="Kim S."/>
            <person name="Choi T."/>
            <person name="Kim D."/>
            <person name="Ryu S."/>
            <person name="Kim W."/>
        </authorList>
    </citation>
    <scope>NUCLEOTIDE SEQUENCE [LARGE SCALE GENOMIC DNA]</scope>
    <source>
        <tissue evidence="2">Muscle</tissue>
    </source>
</reference>
<proteinExistence type="predicted"/>
<comment type="caution">
    <text evidence="2">The sequence shown here is derived from an EMBL/GenBank/DDBJ whole genome shotgun (WGS) entry which is preliminary data.</text>
</comment>
<keyword evidence="3" id="KW-1185">Reference proteome</keyword>
<protein>
    <submittedName>
        <fullName evidence="2">Uncharacterized protein</fullName>
    </submittedName>
</protein>
<feature type="region of interest" description="Disordered" evidence="1">
    <location>
        <begin position="19"/>
        <end position="53"/>
    </location>
</feature>
<name>A0A5B7FP64_PORTR</name>
<gene>
    <name evidence="2" type="ORF">E2C01_043038</name>
</gene>
<evidence type="ECO:0000256" key="1">
    <source>
        <dbReference type="SAM" id="MobiDB-lite"/>
    </source>
</evidence>
<evidence type="ECO:0000313" key="2">
    <source>
        <dbReference type="EMBL" id="MPC49241.1"/>
    </source>
</evidence>
<evidence type="ECO:0000313" key="3">
    <source>
        <dbReference type="Proteomes" id="UP000324222"/>
    </source>
</evidence>
<sequence length="83" mass="8989">MHPSTEGLAITQLWINTGGTKHRHAKHQQSPSKASSRYNHLSPPDSSATCAPPDVNKVAVSSVRGKSTSRSGFHDYSLAYLFP</sequence>
<dbReference type="AlphaFoldDB" id="A0A5B7FP64"/>